<dbReference type="AlphaFoldDB" id="A0A3D8S726"/>
<evidence type="ECO:0000256" key="1">
    <source>
        <dbReference type="SAM" id="SignalP"/>
    </source>
</evidence>
<evidence type="ECO:0000313" key="2">
    <source>
        <dbReference type="EMBL" id="RDW81844.1"/>
    </source>
</evidence>
<evidence type="ECO:0000313" key="3">
    <source>
        <dbReference type="Proteomes" id="UP000256645"/>
    </source>
</evidence>
<dbReference type="EMBL" id="PDLM01000003">
    <property type="protein sequence ID" value="RDW81844.1"/>
    <property type="molecule type" value="Genomic_DNA"/>
</dbReference>
<proteinExistence type="predicted"/>
<gene>
    <name evidence="2" type="ORF">BP6252_02956</name>
</gene>
<protein>
    <submittedName>
        <fullName evidence="2">Uncharacterized protein</fullName>
    </submittedName>
</protein>
<feature type="chain" id="PRO_5017806378" evidence="1">
    <location>
        <begin position="19"/>
        <end position="113"/>
    </location>
</feature>
<reference evidence="2 3" key="1">
    <citation type="journal article" date="2018" name="IMA Fungus">
        <title>IMA Genome-F 9: Draft genome sequence of Annulohypoxylon stygium, Aspergillus mulundensis, Berkeleyomyces basicola (syn. Thielaviopsis basicola), Ceratocystis smalleyi, two Cercospora beticola strains, Coleophoma cylindrospora, Fusarium fracticaudum, Phialophora cf. hyalina, and Morchella septimelata.</title>
        <authorList>
            <person name="Wingfield B.D."/>
            <person name="Bills G.F."/>
            <person name="Dong Y."/>
            <person name="Huang W."/>
            <person name="Nel W.J."/>
            <person name="Swalarsk-Parry B.S."/>
            <person name="Vaghefi N."/>
            <person name="Wilken P.M."/>
            <person name="An Z."/>
            <person name="de Beer Z.W."/>
            <person name="De Vos L."/>
            <person name="Chen L."/>
            <person name="Duong T.A."/>
            <person name="Gao Y."/>
            <person name="Hammerbacher A."/>
            <person name="Kikkert J.R."/>
            <person name="Li Y."/>
            <person name="Li H."/>
            <person name="Li K."/>
            <person name="Li Q."/>
            <person name="Liu X."/>
            <person name="Ma X."/>
            <person name="Naidoo K."/>
            <person name="Pethybridge S.J."/>
            <person name="Sun J."/>
            <person name="Steenkamp E.T."/>
            <person name="van der Nest M.A."/>
            <person name="van Wyk S."/>
            <person name="Wingfield M.J."/>
            <person name="Xiong C."/>
            <person name="Yue Q."/>
            <person name="Zhang X."/>
        </authorList>
    </citation>
    <scope>NUCLEOTIDE SEQUENCE [LARGE SCALE GENOMIC DNA]</scope>
    <source>
        <strain evidence="2 3">BP6252</strain>
    </source>
</reference>
<sequence length="113" mass="11978">MKFNVALIGTLFAAVALAAPAPAPAPVPEPVTDIEILRRHAEAVVSAAEIYQRSLEMRAETLGDIINSTLSSNGTLTPDDVHINIFCLKRKRAAAASALAAADAYTQYAKMLN</sequence>
<accession>A0A3D8S726</accession>
<name>A0A3D8S726_9HELO</name>
<keyword evidence="1" id="KW-0732">Signal</keyword>
<feature type="signal peptide" evidence="1">
    <location>
        <begin position="1"/>
        <end position="18"/>
    </location>
</feature>
<comment type="caution">
    <text evidence="2">The sequence shown here is derived from an EMBL/GenBank/DDBJ whole genome shotgun (WGS) entry which is preliminary data.</text>
</comment>
<keyword evidence="3" id="KW-1185">Reference proteome</keyword>
<organism evidence="2 3">
    <name type="scientific">Coleophoma cylindrospora</name>
    <dbReference type="NCBI Taxonomy" id="1849047"/>
    <lineage>
        <taxon>Eukaryota</taxon>
        <taxon>Fungi</taxon>
        <taxon>Dikarya</taxon>
        <taxon>Ascomycota</taxon>
        <taxon>Pezizomycotina</taxon>
        <taxon>Leotiomycetes</taxon>
        <taxon>Helotiales</taxon>
        <taxon>Dermateaceae</taxon>
        <taxon>Coleophoma</taxon>
    </lineage>
</organism>
<dbReference type="Proteomes" id="UP000256645">
    <property type="component" value="Unassembled WGS sequence"/>
</dbReference>